<sequence length="400" mass="43244">MRIVVVTAHAPSLVNFRAPLLAALVARGHEVLALAPPEPGGGAATRAALRGLGVGLMAYPLERGGRNPLRDLHSLLALRDHFRTLRPDLVLPYAIKPVLYGSLAARWAKVPHTASLITGLGYAFGGLSDTLAQDFPGRPQTMGRRCLTELVTRLYAKALAKNRAVIFQNPDDRDLFQRLGILSPGQRVAVVGGSGVDLDHFAPAPPVAAEAGQTPVFTCVARLLWAKGVGVFVEACRMLKRRHPHVVCRLIGPQDAVPDAVAPEMLRRWREDRVVEILEPVEDIRPVLAATSVFVLPSYREGAPRSSLEAMAMARPVVTTDVPGCRQTVEDGVTGFLVPPFEPGALMRAMERYVLEPELIAQQGAAARKLAEERFDARRVTADMLAALPLPENTAPAEAR</sequence>
<dbReference type="CDD" id="cd03808">
    <property type="entry name" value="GT4_CapM-like"/>
    <property type="match status" value="1"/>
</dbReference>
<evidence type="ECO:0000313" key="2">
    <source>
        <dbReference type="EMBL" id="SNS08663.1"/>
    </source>
</evidence>
<dbReference type="InterPro" id="IPR028098">
    <property type="entry name" value="Glyco_trans_4-like_N"/>
</dbReference>
<keyword evidence="2" id="KW-0808">Transferase</keyword>
<name>A0A239BNJ2_9BACT</name>
<proteinExistence type="predicted"/>
<dbReference type="Proteomes" id="UP000198324">
    <property type="component" value="Unassembled WGS sequence"/>
</dbReference>
<dbReference type="Gene3D" id="3.40.50.2000">
    <property type="entry name" value="Glycogen Phosphorylase B"/>
    <property type="match status" value="2"/>
</dbReference>
<evidence type="ECO:0000313" key="3">
    <source>
        <dbReference type="Proteomes" id="UP000198324"/>
    </source>
</evidence>
<organism evidence="2 3">
    <name type="scientific">Humidesulfovibrio mexicanus</name>
    <dbReference type="NCBI Taxonomy" id="147047"/>
    <lineage>
        <taxon>Bacteria</taxon>
        <taxon>Pseudomonadati</taxon>
        <taxon>Thermodesulfobacteriota</taxon>
        <taxon>Desulfovibrionia</taxon>
        <taxon>Desulfovibrionales</taxon>
        <taxon>Desulfovibrionaceae</taxon>
        <taxon>Humidesulfovibrio</taxon>
    </lineage>
</organism>
<feature type="domain" description="Glycosyltransferase subfamily 4-like N-terminal" evidence="1">
    <location>
        <begin position="20"/>
        <end position="191"/>
    </location>
</feature>
<accession>A0A239BNJ2</accession>
<dbReference type="AlphaFoldDB" id="A0A239BNJ2"/>
<dbReference type="GO" id="GO:0016757">
    <property type="term" value="F:glycosyltransferase activity"/>
    <property type="evidence" value="ECO:0007669"/>
    <property type="project" value="UniProtKB-ARBA"/>
</dbReference>
<dbReference type="RefSeq" id="WP_089274868.1">
    <property type="nucleotide sequence ID" value="NZ_FZOC01000005.1"/>
</dbReference>
<reference evidence="2 3" key="1">
    <citation type="submission" date="2017-06" db="EMBL/GenBank/DDBJ databases">
        <authorList>
            <person name="Kim H.J."/>
            <person name="Triplett B.A."/>
        </authorList>
    </citation>
    <scope>NUCLEOTIDE SEQUENCE [LARGE SCALE GENOMIC DNA]</scope>
    <source>
        <strain evidence="2 3">DSM 13116</strain>
    </source>
</reference>
<dbReference type="EMBL" id="FZOC01000005">
    <property type="protein sequence ID" value="SNS08663.1"/>
    <property type="molecule type" value="Genomic_DNA"/>
</dbReference>
<keyword evidence="3" id="KW-1185">Reference proteome</keyword>
<dbReference type="PANTHER" id="PTHR12526">
    <property type="entry name" value="GLYCOSYLTRANSFERASE"/>
    <property type="match status" value="1"/>
</dbReference>
<dbReference type="Pfam" id="PF13692">
    <property type="entry name" value="Glyco_trans_1_4"/>
    <property type="match status" value="1"/>
</dbReference>
<gene>
    <name evidence="2" type="ORF">SAMN04488503_2667</name>
</gene>
<dbReference type="SUPFAM" id="SSF53756">
    <property type="entry name" value="UDP-Glycosyltransferase/glycogen phosphorylase"/>
    <property type="match status" value="1"/>
</dbReference>
<evidence type="ECO:0000259" key="1">
    <source>
        <dbReference type="Pfam" id="PF13579"/>
    </source>
</evidence>
<dbReference type="OrthoDB" id="9775208at2"/>
<dbReference type="PANTHER" id="PTHR12526:SF638">
    <property type="entry name" value="SPORE COAT PROTEIN SA"/>
    <property type="match status" value="1"/>
</dbReference>
<dbReference type="Pfam" id="PF13579">
    <property type="entry name" value="Glyco_trans_4_4"/>
    <property type="match status" value="1"/>
</dbReference>
<protein>
    <submittedName>
        <fullName evidence="2">Glycosyltransferase involved in cell wall bisynthesis</fullName>
    </submittedName>
</protein>